<dbReference type="InterPro" id="IPR011055">
    <property type="entry name" value="Dup_hybrid_motif"/>
</dbReference>
<evidence type="ECO:0000256" key="1">
    <source>
        <dbReference type="ARBA" id="ARBA00001947"/>
    </source>
</evidence>
<comment type="cofactor">
    <cofactor evidence="1">
        <name>Zn(2+)</name>
        <dbReference type="ChEBI" id="CHEBI:29105"/>
    </cofactor>
</comment>
<feature type="domain" description="Csd3-like second N-terminal" evidence="10">
    <location>
        <begin position="108"/>
        <end position="226"/>
    </location>
</feature>
<evidence type="ECO:0000256" key="6">
    <source>
        <dbReference type="ARBA" id="ARBA00022833"/>
    </source>
</evidence>
<comment type="subcellular location">
    <subcellularLocation>
        <location evidence="2">Cell envelope</location>
    </subcellularLocation>
</comment>
<organism evidence="11 12">
    <name type="scientific">Seleniivibrio woodruffii</name>
    <dbReference type="NCBI Taxonomy" id="1078050"/>
    <lineage>
        <taxon>Bacteria</taxon>
        <taxon>Pseudomonadati</taxon>
        <taxon>Deferribacterota</taxon>
        <taxon>Deferribacteres</taxon>
        <taxon>Deferribacterales</taxon>
        <taxon>Geovibrionaceae</taxon>
        <taxon>Seleniivibrio</taxon>
    </lineage>
</organism>
<dbReference type="EMBL" id="SMGG01000003">
    <property type="protein sequence ID" value="TCK62601.1"/>
    <property type="molecule type" value="Genomic_DNA"/>
</dbReference>
<dbReference type="PANTHER" id="PTHR21666:SF288">
    <property type="entry name" value="CELL DIVISION PROTEIN YTFB"/>
    <property type="match status" value="1"/>
</dbReference>
<dbReference type="SUPFAM" id="SSF51261">
    <property type="entry name" value="Duplicated hybrid motif"/>
    <property type="match status" value="1"/>
</dbReference>
<keyword evidence="12" id="KW-1185">Reference proteome</keyword>
<protein>
    <submittedName>
        <fullName evidence="11">Murein DD-endopeptidase MepM/ murein hydrolase activator NlpD</fullName>
    </submittedName>
</protein>
<dbReference type="InterPro" id="IPR016047">
    <property type="entry name" value="M23ase_b-sheet_dom"/>
</dbReference>
<dbReference type="Proteomes" id="UP000294614">
    <property type="component" value="Unassembled WGS sequence"/>
</dbReference>
<dbReference type="InterPro" id="IPR050570">
    <property type="entry name" value="Cell_wall_metabolism_enzyme"/>
</dbReference>
<sequence length="390" mass="43555">MQRRVLIVLLLVLLTVFSANASDKIHRIQTGESLFTLFSDKLSAATILNLEKEIKRLVPDFTLRIGTVAKISPASVTLSPDNLTDISVKLLDDDFDIKVTNHPVHTVTAVVHGTVDGSLTEAMLKAGEGIELAFMLADIYEWEIDFFHALRKGDTFSVLVEKKFAKDRFIGYGNILAADFVNQGRFLRALYYEYDGVKGYYDAEGKSLKKGFLKAPLKFSRISSKYTGKRLHPVLNKYLPHHGVDYAAPVGTPINATADGVVVAREYNQFNGNYVKIRHQNGYETLYLHLSKFAKGIKKGSRVSQGSVIGYVGSTGISSGPHLDYRIKQGSKFLNPLTFSSPNLKLPRREKEAFREAVKPFIAKINNAYGRDVRFTFIRDNHVRADGSVM</sequence>
<dbReference type="GO" id="GO:0004222">
    <property type="term" value="F:metalloendopeptidase activity"/>
    <property type="evidence" value="ECO:0007669"/>
    <property type="project" value="TreeGrafter"/>
</dbReference>
<dbReference type="Gene3D" id="2.70.70.10">
    <property type="entry name" value="Glucose Permease (Domain IIA)"/>
    <property type="match status" value="1"/>
</dbReference>
<dbReference type="Pfam" id="PF19425">
    <property type="entry name" value="Csd3_N2"/>
    <property type="match status" value="1"/>
</dbReference>
<dbReference type="GO" id="GO:0030313">
    <property type="term" value="C:cell envelope"/>
    <property type="evidence" value="ECO:0007669"/>
    <property type="project" value="UniProtKB-SubCell"/>
</dbReference>
<keyword evidence="7" id="KW-0482">Metalloprotease</keyword>
<keyword evidence="6" id="KW-0862">Zinc</keyword>
<evidence type="ECO:0000259" key="9">
    <source>
        <dbReference type="Pfam" id="PF01551"/>
    </source>
</evidence>
<dbReference type="RefSeq" id="WP_132872784.1">
    <property type="nucleotide sequence ID" value="NZ_JAJUHT010000013.1"/>
</dbReference>
<gene>
    <name evidence="11" type="ORF">C8D98_1130</name>
</gene>
<dbReference type="InterPro" id="IPR045834">
    <property type="entry name" value="Csd3_N2"/>
</dbReference>
<reference evidence="11 12" key="1">
    <citation type="submission" date="2019-03" db="EMBL/GenBank/DDBJ databases">
        <title>Genomic Encyclopedia of Type Strains, Phase IV (KMG-IV): sequencing the most valuable type-strain genomes for metagenomic binning, comparative biology and taxonomic classification.</title>
        <authorList>
            <person name="Goeker M."/>
        </authorList>
    </citation>
    <scope>NUCLEOTIDE SEQUENCE [LARGE SCALE GENOMIC DNA]</scope>
    <source>
        <strain evidence="11 12">DSM 24984</strain>
    </source>
</reference>
<evidence type="ECO:0000256" key="8">
    <source>
        <dbReference type="SAM" id="SignalP"/>
    </source>
</evidence>
<accession>A0A4V2PSG7</accession>
<keyword evidence="4" id="KW-0479">Metal-binding</keyword>
<feature type="chain" id="PRO_5020586766" evidence="8">
    <location>
        <begin position="22"/>
        <end position="390"/>
    </location>
</feature>
<evidence type="ECO:0000313" key="12">
    <source>
        <dbReference type="Proteomes" id="UP000294614"/>
    </source>
</evidence>
<dbReference type="CDD" id="cd12797">
    <property type="entry name" value="M23_peptidase"/>
    <property type="match status" value="1"/>
</dbReference>
<evidence type="ECO:0000259" key="10">
    <source>
        <dbReference type="Pfam" id="PF19425"/>
    </source>
</evidence>
<dbReference type="Pfam" id="PF01551">
    <property type="entry name" value="Peptidase_M23"/>
    <property type="match status" value="1"/>
</dbReference>
<dbReference type="AlphaFoldDB" id="A0A4V2PSG7"/>
<dbReference type="GO" id="GO:0006508">
    <property type="term" value="P:proteolysis"/>
    <property type="evidence" value="ECO:0007669"/>
    <property type="project" value="UniProtKB-KW"/>
</dbReference>
<evidence type="ECO:0000313" key="11">
    <source>
        <dbReference type="EMBL" id="TCK62601.1"/>
    </source>
</evidence>
<name>A0A4V2PSG7_9BACT</name>
<comment type="caution">
    <text evidence="11">The sequence shown here is derived from an EMBL/GenBank/DDBJ whole genome shotgun (WGS) entry which is preliminary data.</text>
</comment>
<evidence type="ECO:0000256" key="2">
    <source>
        <dbReference type="ARBA" id="ARBA00004196"/>
    </source>
</evidence>
<keyword evidence="3" id="KW-0645">Protease</keyword>
<keyword evidence="5 11" id="KW-0378">Hydrolase</keyword>
<evidence type="ECO:0000256" key="5">
    <source>
        <dbReference type="ARBA" id="ARBA00022801"/>
    </source>
</evidence>
<dbReference type="PANTHER" id="PTHR21666">
    <property type="entry name" value="PEPTIDASE-RELATED"/>
    <property type="match status" value="1"/>
</dbReference>
<evidence type="ECO:0000256" key="4">
    <source>
        <dbReference type="ARBA" id="ARBA00022723"/>
    </source>
</evidence>
<feature type="signal peptide" evidence="8">
    <location>
        <begin position="1"/>
        <end position="21"/>
    </location>
</feature>
<proteinExistence type="predicted"/>
<feature type="domain" description="M23ase beta-sheet core" evidence="9">
    <location>
        <begin position="240"/>
        <end position="336"/>
    </location>
</feature>
<dbReference type="Gene3D" id="3.10.450.350">
    <property type="match status" value="1"/>
</dbReference>
<dbReference type="GO" id="GO:0046872">
    <property type="term" value="F:metal ion binding"/>
    <property type="evidence" value="ECO:0007669"/>
    <property type="project" value="UniProtKB-KW"/>
</dbReference>
<dbReference type="OrthoDB" id="9810477at2"/>
<evidence type="ECO:0000256" key="3">
    <source>
        <dbReference type="ARBA" id="ARBA00022670"/>
    </source>
</evidence>
<evidence type="ECO:0000256" key="7">
    <source>
        <dbReference type="ARBA" id="ARBA00023049"/>
    </source>
</evidence>
<keyword evidence="8" id="KW-0732">Signal</keyword>